<accession>A0A6J7WIQ8</accession>
<organism evidence="1">
    <name type="scientific">uncultured Caudovirales phage</name>
    <dbReference type="NCBI Taxonomy" id="2100421"/>
    <lineage>
        <taxon>Viruses</taxon>
        <taxon>Duplodnaviria</taxon>
        <taxon>Heunggongvirae</taxon>
        <taxon>Uroviricota</taxon>
        <taxon>Caudoviricetes</taxon>
        <taxon>Peduoviridae</taxon>
        <taxon>Maltschvirus</taxon>
        <taxon>Maltschvirus maltsch</taxon>
    </lineage>
</organism>
<proteinExistence type="predicted"/>
<protein>
    <submittedName>
        <fullName evidence="1">Uncharacterized protein</fullName>
    </submittedName>
</protein>
<reference evidence="1" key="1">
    <citation type="submission" date="2020-05" db="EMBL/GenBank/DDBJ databases">
        <authorList>
            <person name="Chiriac C."/>
            <person name="Salcher M."/>
            <person name="Ghai R."/>
            <person name="Kavagutti S V."/>
        </authorList>
    </citation>
    <scope>NUCLEOTIDE SEQUENCE</scope>
</reference>
<dbReference type="EMBL" id="LR798246">
    <property type="protein sequence ID" value="CAB5217041.1"/>
    <property type="molecule type" value="Genomic_DNA"/>
</dbReference>
<evidence type="ECO:0000313" key="1">
    <source>
        <dbReference type="EMBL" id="CAB5217041.1"/>
    </source>
</evidence>
<name>A0A6J7WIQ8_9CAUD</name>
<sequence>MKTLRISKTIFPTDKPKDFNEWAMYFWGLYGKEMERVKNLKSWDRNTYTIKK</sequence>
<gene>
    <name evidence="1" type="ORF">UFOVP200_40</name>
</gene>